<evidence type="ECO:0000313" key="2">
    <source>
        <dbReference type="Proteomes" id="UP000229782"/>
    </source>
</evidence>
<proteinExistence type="predicted"/>
<dbReference type="GO" id="GO:0003677">
    <property type="term" value="F:DNA binding"/>
    <property type="evidence" value="ECO:0007669"/>
    <property type="project" value="InterPro"/>
</dbReference>
<name>A0A2H0N2Q4_9BACT</name>
<dbReference type="Gene3D" id="3.30.70.1290">
    <property type="entry name" value="Transposase IS200-like"/>
    <property type="match status" value="1"/>
</dbReference>
<dbReference type="GO" id="GO:0004803">
    <property type="term" value="F:transposase activity"/>
    <property type="evidence" value="ECO:0007669"/>
    <property type="project" value="InterPro"/>
</dbReference>
<reference evidence="1 2" key="1">
    <citation type="submission" date="2017-09" db="EMBL/GenBank/DDBJ databases">
        <title>Depth-based differentiation of microbial function through sediment-hosted aquifers and enrichment of novel symbionts in the deep terrestrial subsurface.</title>
        <authorList>
            <person name="Probst A.J."/>
            <person name="Ladd B."/>
            <person name="Jarett J.K."/>
            <person name="Geller-Mcgrath D.E."/>
            <person name="Sieber C.M."/>
            <person name="Emerson J.B."/>
            <person name="Anantharaman K."/>
            <person name="Thomas B.C."/>
            <person name="Malmstrom R."/>
            <person name="Stieglmeier M."/>
            <person name="Klingl A."/>
            <person name="Woyke T."/>
            <person name="Ryan C.M."/>
            <person name="Banfield J.F."/>
        </authorList>
    </citation>
    <scope>NUCLEOTIDE SEQUENCE [LARGE SCALE GENOMIC DNA]</scope>
    <source>
        <strain evidence="1">CG11_big_fil_rev_8_21_14_0_20_43_7</strain>
    </source>
</reference>
<accession>A0A2H0N2Q4</accession>
<evidence type="ECO:0008006" key="3">
    <source>
        <dbReference type="Google" id="ProtNLM"/>
    </source>
</evidence>
<comment type="caution">
    <text evidence="1">The sequence shown here is derived from an EMBL/GenBank/DDBJ whole genome shotgun (WGS) entry which is preliminary data.</text>
</comment>
<dbReference type="InterPro" id="IPR036515">
    <property type="entry name" value="Transposase_17_sf"/>
</dbReference>
<organism evidence="1 2">
    <name type="scientific">Candidatus Magasanikbacteria bacterium CG11_big_fil_rev_8_21_14_0_20_43_7</name>
    <dbReference type="NCBI Taxonomy" id="1974654"/>
    <lineage>
        <taxon>Bacteria</taxon>
        <taxon>Candidatus Magasanikiibacteriota</taxon>
    </lineage>
</organism>
<protein>
    <recommendedName>
        <fullName evidence="3">Transposase IS200-like domain-containing protein</fullName>
    </recommendedName>
</protein>
<gene>
    <name evidence="1" type="ORF">COV60_01670</name>
</gene>
<dbReference type="GO" id="GO:0006313">
    <property type="term" value="P:DNA transposition"/>
    <property type="evidence" value="ECO:0007669"/>
    <property type="project" value="InterPro"/>
</dbReference>
<dbReference type="Proteomes" id="UP000229782">
    <property type="component" value="Unassembled WGS sequence"/>
</dbReference>
<dbReference type="AlphaFoldDB" id="A0A2H0N2Q4"/>
<evidence type="ECO:0000313" key="1">
    <source>
        <dbReference type="EMBL" id="PIR03184.1"/>
    </source>
</evidence>
<dbReference type="EMBL" id="PCWM01000035">
    <property type="protein sequence ID" value="PIR03184.1"/>
    <property type="molecule type" value="Genomic_DNA"/>
</dbReference>
<sequence>MGMVDTTIRLCSHAFVIMPNNVHGILEIINEKTYVDELNDNVRNNNNVHGNTNVRGNNHVGTGRDLSLPLDAHQHIFNQKNTPQKIKIKSLSELIGAYKTTTSKLIHHIPFPHFAWQRSFHDHIIQNDKALRNIHNYIINNPKHWNEDIFYKP</sequence>
<dbReference type="SUPFAM" id="SSF143422">
    <property type="entry name" value="Transposase IS200-like"/>
    <property type="match status" value="1"/>
</dbReference>